<dbReference type="InterPro" id="IPR011993">
    <property type="entry name" value="PH-like_dom_sf"/>
</dbReference>
<dbReference type="FunFam" id="2.30.29.30:FF:000206">
    <property type="entry name" value="Rho GTPase activating protein 27"/>
    <property type="match status" value="1"/>
</dbReference>
<evidence type="ECO:0000256" key="3">
    <source>
        <dbReference type="PROSITE-ProRule" id="PRU00192"/>
    </source>
</evidence>
<dbReference type="GeneID" id="117347612"/>
<dbReference type="RefSeq" id="XP_033774629.1">
    <property type="nucleotide sequence ID" value="XM_033918738.1"/>
</dbReference>
<dbReference type="InParanoid" id="A0A6P8NUL2"/>
<feature type="compositionally biased region" description="Polar residues" evidence="4">
    <location>
        <begin position="548"/>
        <end position="558"/>
    </location>
</feature>
<feature type="region of interest" description="Disordered" evidence="4">
    <location>
        <begin position="739"/>
        <end position="781"/>
    </location>
</feature>
<dbReference type="SMART" id="SM00233">
    <property type="entry name" value="PH"/>
    <property type="match status" value="1"/>
</dbReference>
<dbReference type="SMART" id="SM00326">
    <property type="entry name" value="SH3"/>
    <property type="match status" value="1"/>
</dbReference>
<dbReference type="Pfam" id="PF00620">
    <property type="entry name" value="RhoGAP"/>
    <property type="match status" value="1"/>
</dbReference>
<dbReference type="InterPro" id="IPR008936">
    <property type="entry name" value="Rho_GTPase_activation_prot"/>
</dbReference>
<feature type="domain" description="SH3" evidence="5">
    <location>
        <begin position="36"/>
        <end position="99"/>
    </location>
</feature>
<dbReference type="OrthoDB" id="79452at2759"/>
<feature type="region of interest" description="Disordered" evidence="4">
    <location>
        <begin position="427"/>
        <end position="452"/>
    </location>
</feature>
<dbReference type="SUPFAM" id="SSF51045">
    <property type="entry name" value="WW domain"/>
    <property type="match status" value="2"/>
</dbReference>
<dbReference type="Gene3D" id="2.30.30.40">
    <property type="entry name" value="SH3 Domains"/>
    <property type="match status" value="1"/>
</dbReference>
<dbReference type="Gene3D" id="2.20.70.10">
    <property type="match status" value="2"/>
</dbReference>
<dbReference type="PROSITE" id="PS50003">
    <property type="entry name" value="PH_DOMAIN"/>
    <property type="match status" value="1"/>
</dbReference>
<dbReference type="CDD" id="cd00201">
    <property type="entry name" value="WW"/>
    <property type="match status" value="2"/>
</dbReference>
<feature type="region of interest" description="Disordered" evidence="4">
    <location>
        <begin position="321"/>
        <end position="340"/>
    </location>
</feature>
<evidence type="ECO:0000256" key="4">
    <source>
        <dbReference type="SAM" id="MobiDB-lite"/>
    </source>
</evidence>
<evidence type="ECO:0000259" key="7">
    <source>
        <dbReference type="PROSITE" id="PS50020"/>
    </source>
</evidence>
<evidence type="ECO:0000259" key="5">
    <source>
        <dbReference type="PROSITE" id="PS50002"/>
    </source>
</evidence>
<dbReference type="GO" id="GO:0007165">
    <property type="term" value="P:signal transduction"/>
    <property type="evidence" value="ECO:0007669"/>
    <property type="project" value="InterPro"/>
</dbReference>
<feature type="domain" description="WW" evidence="7">
    <location>
        <begin position="518"/>
        <end position="545"/>
    </location>
</feature>
<dbReference type="FunCoup" id="A0A6P8NUL2">
    <property type="interactions" value="792"/>
</dbReference>
<keyword evidence="1 3" id="KW-0728">SH3 domain</keyword>
<keyword evidence="9" id="KW-1185">Reference proteome</keyword>
<proteinExistence type="predicted"/>
<accession>A0A6P8NUL2</accession>
<dbReference type="CDD" id="cd04403">
    <property type="entry name" value="RhoGAP_ARHGAP27_15_12_9"/>
    <property type="match status" value="1"/>
</dbReference>
<dbReference type="PROSITE" id="PS50238">
    <property type="entry name" value="RHOGAP"/>
    <property type="match status" value="1"/>
</dbReference>
<dbReference type="InterPro" id="IPR001202">
    <property type="entry name" value="WW_dom"/>
</dbReference>
<feature type="domain" description="Rho-GAP" evidence="8">
    <location>
        <begin position="813"/>
        <end position="1002"/>
    </location>
</feature>
<dbReference type="Pfam" id="PF00397">
    <property type="entry name" value="WW"/>
    <property type="match status" value="2"/>
</dbReference>
<evidence type="ECO:0000313" key="10">
    <source>
        <dbReference type="RefSeq" id="XP_033774629.1"/>
    </source>
</evidence>
<dbReference type="InterPro" id="IPR000198">
    <property type="entry name" value="RhoGAP_dom"/>
</dbReference>
<reference evidence="10" key="1">
    <citation type="submission" date="2025-08" db="UniProtKB">
        <authorList>
            <consortium name="RefSeq"/>
        </authorList>
    </citation>
    <scope>IDENTIFICATION</scope>
</reference>
<feature type="compositionally biased region" description="Basic and acidic residues" evidence="4">
    <location>
        <begin position="752"/>
        <end position="764"/>
    </location>
</feature>
<dbReference type="PROSITE" id="PS50002">
    <property type="entry name" value="SH3"/>
    <property type="match status" value="1"/>
</dbReference>
<name>A0A6P8NUL2_GEOSA</name>
<dbReference type="PROSITE" id="PS50020">
    <property type="entry name" value="WW_DOMAIN_2"/>
    <property type="match status" value="3"/>
</dbReference>
<dbReference type="SUPFAM" id="SSF48350">
    <property type="entry name" value="GTPase activation domain, GAP"/>
    <property type="match status" value="1"/>
</dbReference>
<dbReference type="InterPro" id="IPR036020">
    <property type="entry name" value="WW_dom_sf"/>
</dbReference>
<dbReference type="SUPFAM" id="SSF50044">
    <property type="entry name" value="SH3-domain"/>
    <property type="match status" value="1"/>
</dbReference>
<dbReference type="CTD" id="201176"/>
<feature type="compositionally biased region" description="Polar residues" evidence="4">
    <location>
        <begin position="766"/>
        <end position="778"/>
    </location>
</feature>
<dbReference type="SMART" id="SM00324">
    <property type="entry name" value="RhoGAP"/>
    <property type="match status" value="1"/>
</dbReference>
<dbReference type="SMART" id="SM00456">
    <property type="entry name" value="WW"/>
    <property type="match status" value="3"/>
</dbReference>
<dbReference type="PANTHER" id="PTHR23176">
    <property type="entry name" value="RHO/RAC/CDC GTPASE-ACTIVATING PROTEIN"/>
    <property type="match status" value="1"/>
</dbReference>
<evidence type="ECO:0000256" key="2">
    <source>
        <dbReference type="ARBA" id="ARBA00022468"/>
    </source>
</evidence>
<dbReference type="InterPro" id="IPR001452">
    <property type="entry name" value="SH3_domain"/>
</dbReference>
<dbReference type="SUPFAM" id="SSF50729">
    <property type="entry name" value="PH domain-like"/>
    <property type="match status" value="1"/>
</dbReference>
<dbReference type="Gene3D" id="1.10.555.10">
    <property type="entry name" value="Rho GTPase activation protein"/>
    <property type="match status" value="1"/>
</dbReference>
<feature type="domain" description="WW" evidence="7">
    <location>
        <begin position="333"/>
        <end position="367"/>
    </location>
</feature>
<dbReference type="InterPro" id="IPR001849">
    <property type="entry name" value="PH_domain"/>
</dbReference>
<evidence type="ECO:0000259" key="6">
    <source>
        <dbReference type="PROSITE" id="PS50003"/>
    </source>
</evidence>
<dbReference type="PROSITE" id="PS01159">
    <property type="entry name" value="WW_DOMAIN_1"/>
    <property type="match status" value="1"/>
</dbReference>
<dbReference type="InterPro" id="IPR050729">
    <property type="entry name" value="Rho-GAP"/>
</dbReference>
<keyword evidence="2" id="KW-0343">GTPase activation</keyword>
<dbReference type="AlphaFoldDB" id="A0A6P8NUL2"/>
<organism evidence="9 10">
    <name type="scientific">Geotrypetes seraphini</name>
    <name type="common">Gaboon caecilian</name>
    <name type="synonym">Caecilia seraphini</name>
    <dbReference type="NCBI Taxonomy" id="260995"/>
    <lineage>
        <taxon>Eukaryota</taxon>
        <taxon>Metazoa</taxon>
        <taxon>Chordata</taxon>
        <taxon>Craniata</taxon>
        <taxon>Vertebrata</taxon>
        <taxon>Euteleostomi</taxon>
        <taxon>Amphibia</taxon>
        <taxon>Gymnophiona</taxon>
        <taxon>Geotrypetes</taxon>
    </lineage>
</organism>
<dbReference type="FunFam" id="1.10.555.10:FF:000003">
    <property type="entry name" value="Putative rho GTPase-activating protein 12"/>
    <property type="match status" value="1"/>
</dbReference>
<gene>
    <name evidence="10" type="primary">ARHGAP27</name>
</gene>
<evidence type="ECO:0000256" key="1">
    <source>
        <dbReference type="ARBA" id="ARBA00022443"/>
    </source>
</evidence>
<feature type="compositionally biased region" description="Low complexity" evidence="4">
    <location>
        <begin position="323"/>
        <end position="334"/>
    </location>
</feature>
<dbReference type="CDD" id="cd13233">
    <property type="entry name" value="PH_ARHGAP9-like"/>
    <property type="match status" value="1"/>
</dbReference>
<protein>
    <submittedName>
        <fullName evidence="10">Rho GTPase-activating protein 27 isoform X1</fullName>
    </submittedName>
</protein>
<dbReference type="InterPro" id="IPR036028">
    <property type="entry name" value="SH3-like_dom_sf"/>
</dbReference>
<feature type="domain" description="WW" evidence="7">
    <location>
        <begin position="386"/>
        <end position="420"/>
    </location>
</feature>
<feature type="region of interest" description="Disordered" evidence="4">
    <location>
        <begin position="548"/>
        <end position="569"/>
    </location>
</feature>
<dbReference type="Proteomes" id="UP000515159">
    <property type="component" value="Chromosome 13"/>
</dbReference>
<dbReference type="PANTHER" id="PTHR23176:SF104">
    <property type="entry name" value="RHO GTPASE-ACTIVATING PROTEIN 27"/>
    <property type="match status" value="1"/>
</dbReference>
<feature type="domain" description="PH" evidence="6">
    <location>
        <begin position="612"/>
        <end position="728"/>
    </location>
</feature>
<dbReference type="GO" id="GO:0005096">
    <property type="term" value="F:GTPase activator activity"/>
    <property type="evidence" value="ECO:0007669"/>
    <property type="project" value="UniProtKB-KW"/>
</dbReference>
<dbReference type="Gene3D" id="2.30.29.30">
    <property type="entry name" value="Pleckstrin-homology domain (PH domain)/Phosphotyrosine-binding domain (PTB)"/>
    <property type="match status" value="1"/>
</dbReference>
<evidence type="ECO:0000259" key="8">
    <source>
        <dbReference type="PROSITE" id="PS50238"/>
    </source>
</evidence>
<dbReference type="GO" id="GO:0005737">
    <property type="term" value="C:cytoplasm"/>
    <property type="evidence" value="ECO:0007669"/>
    <property type="project" value="TreeGrafter"/>
</dbReference>
<evidence type="ECO:0000313" key="9">
    <source>
        <dbReference type="Proteomes" id="UP000515159"/>
    </source>
</evidence>
<dbReference type="Pfam" id="PF00169">
    <property type="entry name" value="PH"/>
    <property type="match status" value="1"/>
</dbReference>
<sequence length="1005" mass="113235">MGLKCPLRGGIKAWQRARPWASCRPSLAAMQTPVAPGNVYVLVEYEFAYTAKDGRLISIKPNERYLLLKRTNDHWWHVQHNENSRPFYIPAKYVKELRPDALPSNSLPSLSMKRESNGSVSPGMEKYKYKFMSAESLRSTDTVLRTGIAIQPNIIISLSDCDISGTGISLKGEKDVDPEGQSMMDMGRGTKYPMSTFSTFNSPEHLQARRRTNLAQEHSAPAGIRCTQSLDDLAKLPVRTGFSSRSVGSCVSEVSTGARNYLCPPAGKRTDNLYETIQDAKDHTRLVGPGAGCRGTAQAKEKKEAGSSIYENIEVLRQEAELSARSSRPHSSSSTLEEWETHTDLGTGKVYYYNSLTGQTTWDSPFDLLEDKSEPPGSPLLAYSPSPRGTDWEKHFDEVSGQFFFYNSGTGETSWEAPELEEELNQREMKPGLSQCSSMSQRPPTPETDYPELSPDELECYPREDYSPLAPQTSFEYPDVQPETSPTHIGYSWQPLGWTSQVKDGQRLYTNNYTHETWIQSQDDYGKPYFYTLDGSASQWNLPQIPSPLSFQQRASSDSEPEGSPLLSWRQNSPFSFTLSSTIPEFAPAYNRSHSDVTSSPFAGSPQPLPKNLLKAGILHKTKVAENGKKLRRKNWSSSWTVLEGRILTFFKDSKNSSANSLKPASSLSTPEYTVDLRGAALGWAAKDKSSKKNVLELKTRSGSEYLIQHDSEVIMGDWQQVISESIQRLSTDDILEDEENHQEFGSSERLSAGREREEKEKKTSGSRQNINTVGSDSDSNKVRNRLKKLLLKRPTLQALRDKGYIKDQVFGCHLQTLCEREKAPVPSFVAQCIRTVENRGLDIDGLYRISGNLAVIQKLRYKVDHDENLNLEDGRWDDVHVITGALKLFFRELPEPLFPYSHFDRFIAAIKIPDPNTRVKYMRELVQSLPPANYNTMKLLFGHLCRVIEQREENRMSTQSVAIVFGPTLLKPETESGSITMHMVFQNQIVEHILQNYPYIFGDS</sequence>
<dbReference type="KEGG" id="gsh:117347612"/>